<name>A0A0F9ELH9_9ZZZZ</name>
<organism evidence="1">
    <name type="scientific">marine sediment metagenome</name>
    <dbReference type="NCBI Taxonomy" id="412755"/>
    <lineage>
        <taxon>unclassified sequences</taxon>
        <taxon>metagenomes</taxon>
        <taxon>ecological metagenomes</taxon>
    </lineage>
</organism>
<reference evidence="1" key="1">
    <citation type="journal article" date="2015" name="Nature">
        <title>Complex archaea that bridge the gap between prokaryotes and eukaryotes.</title>
        <authorList>
            <person name="Spang A."/>
            <person name="Saw J.H."/>
            <person name="Jorgensen S.L."/>
            <person name="Zaremba-Niedzwiedzka K."/>
            <person name="Martijn J."/>
            <person name="Lind A.E."/>
            <person name="van Eijk R."/>
            <person name="Schleper C."/>
            <person name="Guy L."/>
            <person name="Ettema T.J."/>
        </authorList>
    </citation>
    <scope>NUCLEOTIDE SEQUENCE</scope>
</reference>
<sequence>MCGSLSKVAEDTEIPRRTLRGWQKSEWWPGLEASVRQEIRNTHLGKLTELKEKALEVILERLEHGDEVVSRNGGLIRKRCSGRDATVMFGILDDHANVLEGRPTSISANVGKSVRKQIDEAAKVLQDIGEEQRQSEEATKH</sequence>
<proteinExistence type="predicted"/>
<accession>A0A0F9ELH9</accession>
<evidence type="ECO:0000313" key="1">
    <source>
        <dbReference type="EMBL" id="KKL74968.1"/>
    </source>
</evidence>
<dbReference type="EMBL" id="LAZR01024489">
    <property type="protein sequence ID" value="KKL74968.1"/>
    <property type="molecule type" value="Genomic_DNA"/>
</dbReference>
<gene>
    <name evidence="1" type="ORF">LCGC14_2059600</name>
</gene>
<comment type="caution">
    <text evidence="1">The sequence shown here is derived from an EMBL/GenBank/DDBJ whole genome shotgun (WGS) entry which is preliminary data.</text>
</comment>
<protein>
    <submittedName>
        <fullName evidence="1">Uncharacterized protein</fullName>
    </submittedName>
</protein>
<dbReference type="AlphaFoldDB" id="A0A0F9ELH9"/>